<dbReference type="InterPro" id="IPR012674">
    <property type="entry name" value="Calycin"/>
</dbReference>
<dbReference type="AlphaFoldDB" id="A0A6J1L1C9"/>
<reference evidence="2" key="1">
    <citation type="submission" date="2025-08" db="UniProtKB">
        <authorList>
            <consortium name="RefSeq"/>
        </authorList>
    </citation>
    <scope>IDENTIFICATION</scope>
    <source>
        <strain evidence="2">15085-1641.00</strain>
        <tissue evidence="2">Whole body</tissue>
    </source>
</reference>
<accession>A0A6J1L1C9</accession>
<dbReference type="Gene3D" id="2.40.128.20">
    <property type="match status" value="1"/>
</dbReference>
<protein>
    <submittedName>
        <fullName evidence="2">Uncharacterized protein LOC111592282</fullName>
    </submittedName>
</protein>
<proteinExistence type="predicted"/>
<keyword evidence="1" id="KW-1185">Reference proteome</keyword>
<dbReference type="Proteomes" id="UP000504633">
    <property type="component" value="Unplaced"/>
</dbReference>
<evidence type="ECO:0000313" key="2">
    <source>
        <dbReference type="RefSeq" id="XP_023160152.2"/>
    </source>
</evidence>
<dbReference type="OMA" id="YLHLEYH"/>
<dbReference type="RefSeq" id="XP_023160152.2">
    <property type="nucleotide sequence ID" value="XM_023304384.2"/>
</dbReference>
<sequence>MEMKLKIKTMLTTNRRLGPHWNLFLCLLCASLFALGFAWKCLFKEFPVDEERIRGIWYIYASSPSESDLCLIRGLDRYWNRITYTDYNQFAVEMHCSLPWFRQQMVIYTRMEYPKPYILGLVKKYLISVKVSMEEFLLVNKATCKKNSTEPIQHWHLSKYLHMGYHSHYVMPLVIDANI</sequence>
<gene>
    <name evidence="2" type="primary">LOC111592282</name>
</gene>
<dbReference type="GeneID" id="111592282"/>
<organism evidence="1 2">
    <name type="scientific">Drosophila hydei</name>
    <name type="common">Fruit fly</name>
    <dbReference type="NCBI Taxonomy" id="7224"/>
    <lineage>
        <taxon>Eukaryota</taxon>
        <taxon>Metazoa</taxon>
        <taxon>Ecdysozoa</taxon>
        <taxon>Arthropoda</taxon>
        <taxon>Hexapoda</taxon>
        <taxon>Insecta</taxon>
        <taxon>Pterygota</taxon>
        <taxon>Neoptera</taxon>
        <taxon>Endopterygota</taxon>
        <taxon>Diptera</taxon>
        <taxon>Brachycera</taxon>
        <taxon>Muscomorpha</taxon>
        <taxon>Ephydroidea</taxon>
        <taxon>Drosophilidae</taxon>
        <taxon>Drosophila</taxon>
    </lineage>
</organism>
<name>A0A6J1L1C9_DROHY</name>
<dbReference type="OrthoDB" id="7817703at2759"/>
<dbReference type="KEGG" id="dhe:111592282"/>
<dbReference type="SUPFAM" id="SSF50814">
    <property type="entry name" value="Lipocalins"/>
    <property type="match status" value="1"/>
</dbReference>
<evidence type="ECO:0000313" key="1">
    <source>
        <dbReference type="Proteomes" id="UP000504633"/>
    </source>
</evidence>